<feature type="region of interest" description="Disordered" evidence="1">
    <location>
        <begin position="40"/>
        <end position="70"/>
    </location>
</feature>
<evidence type="ECO:0000313" key="2">
    <source>
        <dbReference type="EMBL" id="CAF4388636.1"/>
    </source>
</evidence>
<dbReference type="GO" id="GO:0015035">
    <property type="term" value="F:protein-disulfide reductase activity"/>
    <property type="evidence" value="ECO:0007669"/>
    <property type="project" value="TreeGrafter"/>
</dbReference>
<sequence>GFPSIKIFGNNKRSPTDYQGGRTADAIVEQALNQLRTIANERLGKRSGGGGGGSSGGGGSGSGGKDAIELTDSNFDSTVIESEDAWLVEF</sequence>
<name>A0A820NLL4_9BILA</name>
<organism evidence="2 3">
    <name type="scientific">Adineta steineri</name>
    <dbReference type="NCBI Taxonomy" id="433720"/>
    <lineage>
        <taxon>Eukaryota</taxon>
        <taxon>Metazoa</taxon>
        <taxon>Spiralia</taxon>
        <taxon>Gnathifera</taxon>
        <taxon>Rotifera</taxon>
        <taxon>Eurotatoria</taxon>
        <taxon>Bdelloidea</taxon>
        <taxon>Adinetida</taxon>
        <taxon>Adinetidae</taxon>
        <taxon>Adineta</taxon>
    </lineage>
</organism>
<feature type="compositionally biased region" description="Gly residues" evidence="1">
    <location>
        <begin position="46"/>
        <end position="64"/>
    </location>
</feature>
<feature type="non-terminal residue" evidence="2">
    <location>
        <position position="90"/>
    </location>
</feature>
<dbReference type="AlphaFoldDB" id="A0A820NLL4"/>
<evidence type="ECO:0000256" key="1">
    <source>
        <dbReference type="SAM" id="MobiDB-lite"/>
    </source>
</evidence>
<dbReference type="PANTHER" id="PTHR45815:SF3">
    <property type="entry name" value="PROTEIN DISULFIDE-ISOMERASE A6"/>
    <property type="match status" value="1"/>
</dbReference>
<dbReference type="GO" id="GO:0034976">
    <property type="term" value="P:response to endoplasmic reticulum stress"/>
    <property type="evidence" value="ECO:0007669"/>
    <property type="project" value="TreeGrafter"/>
</dbReference>
<evidence type="ECO:0000313" key="3">
    <source>
        <dbReference type="Proteomes" id="UP000663881"/>
    </source>
</evidence>
<feature type="non-terminal residue" evidence="2">
    <location>
        <position position="1"/>
    </location>
</feature>
<gene>
    <name evidence="2" type="ORF">OKA104_LOCUS50751</name>
</gene>
<dbReference type="Proteomes" id="UP000663881">
    <property type="component" value="Unassembled WGS sequence"/>
</dbReference>
<dbReference type="GO" id="GO:0005788">
    <property type="term" value="C:endoplasmic reticulum lumen"/>
    <property type="evidence" value="ECO:0007669"/>
    <property type="project" value="TreeGrafter"/>
</dbReference>
<feature type="region of interest" description="Disordered" evidence="1">
    <location>
        <begin position="1"/>
        <end position="21"/>
    </location>
</feature>
<accession>A0A820NLL4</accession>
<reference evidence="2" key="1">
    <citation type="submission" date="2021-02" db="EMBL/GenBank/DDBJ databases">
        <authorList>
            <person name="Nowell W R."/>
        </authorList>
    </citation>
    <scope>NUCLEOTIDE SEQUENCE</scope>
</reference>
<dbReference type="PANTHER" id="PTHR45815">
    <property type="entry name" value="PROTEIN DISULFIDE-ISOMERASE A6"/>
    <property type="match status" value="1"/>
</dbReference>
<proteinExistence type="predicted"/>
<protein>
    <submittedName>
        <fullName evidence="2">Uncharacterized protein</fullName>
    </submittedName>
</protein>
<comment type="caution">
    <text evidence="2">The sequence shown here is derived from an EMBL/GenBank/DDBJ whole genome shotgun (WGS) entry which is preliminary data.</text>
</comment>
<dbReference type="EMBL" id="CAJOAY010026147">
    <property type="protein sequence ID" value="CAF4388636.1"/>
    <property type="molecule type" value="Genomic_DNA"/>
</dbReference>